<reference evidence="3 4" key="1">
    <citation type="submission" date="2018-02" db="EMBL/GenBank/DDBJ databases">
        <title>Complete genome and methylome analysis of Bacillus caldolyticus.</title>
        <authorList>
            <person name="Fomenkov A.I."/>
            <person name="Mersha F."/>
            <person name="Vincze T."/>
            <person name="Roberts R.J."/>
        </authorList>
    </citation>
    <scope>NUCLEOTIDE SEQUENCE [LARGE SCALE GENOMIC DNA]</scope>
    <source>
        <strain evidence="3 4">NEB414</strain>
    </source>
</reference>
<evidence type="ECO:0000256" key="1">
    <source>
        <dbReference type="ARBA" id="ARBA00023002"/>
    </source>
</evidence>
<evidence type="ECO:0000313" key="4">
    <source>
        <dbReference type="Proteomes" id="UP000265462"/>
    </source>
</evidence>
<dbReference type="Gene3D" id="3.40.605.10">
    <property type="entry name" value="Aldehyde Dehydrogenase, Chain A, domain 1"/>
    <property type="match status" value="1"/>
</dbReference>
<protein>
    <recommendedName>
        <fullName evidence="2">Aldehyde dehydrogenase domain-containing protein</fullName>
    </recommendedName>
</protein>
<dbReference type="PANTHER" id="PTHR11699">
    <property type="entry name" value="ALDEHYDE DEHYDROGENASE-RELATED"/>
    <property type="match status" value="1"/>
</dbReference>
<dbReference type="RefSeq" id="WP_119877691.1">
    <property type="nucleotide sequence ID" value="NZ_CP025074.1"/>
</dbReference>
<dbReference type="SUPFAM" id="SSF53720">
    <property type="entry name" value="ALDH-like"/>
    <property type="match status" value="1"/>
</dbReference>
<keyword evidence="1" id="KW-0560">Oxidoreductase</keyword>
<proteinExistence type="predicted"/>
<accession>A0ABM6QMQ9</accession>
<dbReference type="InterPro" id="IPR015590">
    <property type="entry name" value="Aldehyde_DH_dom"/>
</dbReference>
<evidence type="ECO:0000259" key="2">
    <source>
        <dbReference type="Pfam" id="PF00171"/>
    </source>
</evidence>
<feature type="domain" description="Aldehyde dehydrogenase" evidence="2">
    <location>
        <begin position="18"/>
        <end position="59"/>
    </location>
</feature>
<organism evidence="3 4">
    <name type="scientific">Bacillus caldolyticus</name>
    <dbReference type="NCBI Taxonomy" id="1394"/>
    <lineage>
        <taxon>Bacteria</taxon>
        <taxon>Bacillati</taxon>
        <taxon>Bacillota</taxon>
        <taxon>Bacilli</taxon>
        <taxon>Bacillales</taxon>
        <taxon>Anoxybacillaceae</taxon>
        <taxon>Geobacillus</taxon>
        <taxon>Geobacillus thermoleovorans group</taxon>
    </lineage>
</organism>
<name>A0ABM6QMQ9_BACCL</name>
<dbReference type="Proteomes" id="UP000265462">
    <property type="component" value="Chromosome"/>
</dbReference>
<dbReference type="Pfam" id="PF00171">
    <property type="entry name" value="Aldedh"/>
    <property type="match status" value="1"/>
</dbReference>
<sequence length="70" mass="7874">MTTHVQVHHFPLFIDGQWQPATSGETFHVYNPATGEVVATVAKATADDVDRAVKAAILSRRRFFRMSRMT</sequence>
<dbReference type="InterPro" id="IPR016161">
    <property type="entry name" value="Ald_DH/histidinol_DH"/>
</dbReference>
<keyword evidence="4" id="KW-1185">Reference proteome</keyword>
<dbReference type="EMBL" id="CP025074">
    <property type="protein sequence ID" value="AUI36698.1"/>
    <property type="molecule type" value="Genomic_DNA"/>
</dbReference>
<gene>
    <name evidence="3" type="ORF">CWI35_09375</name>
</gene>
<dbReference type="InterPro" id="IPR016162">
    <property type="entry name" value="Ald_DH_N"/>
</dbReference>
<evidence type="ECO:0000313" key="3">
    <source>
        <dbReference type="EMBL" id="AUI36698.1"/>
    </source>
</evidence>